<keyword evidence="4" id="KW-1185">Reference proteome</keyword>
<dbReference type="InterPro" id="IPR027417">
    <property type="entry name" value="P-loop_NTPase"/>
</dbReference>
<reference evidence="3 4" key="1">
    <citation type="submission" date="2020-11" db="EMBL/GenBank/DDBJ databases">
        <title>Carbohydrate-dependent, anaerobic sulfur respiration: A novel catabolism in halophilic archaea.</title>
        <authorList>
            <person name="Sorokin D.Y."/>
            <person name="Messina E."/>
            <person name="Smedile F."/>
            <person name="La Cono V."/>
            <person name="Hallsworth J.E."/>
            <person name="Yakimov M.M."/>
        </authorList>
    </citation>
    <scope>NUCLEOTIDE SEQUENCE [LARGE SCALE GENOMIC DNA]</scope>
    <source>
        <strain evidence="3 4">HSR-Est</strain>
    </source>
</reference>
<dbReference type="Gene3D" id="3.40.50.300">
    <property type="entry name" value="P-loop containing nucleotide triphosphate hydrolases"/>
    <property type="match status" value="1"/>
</dbReference>
<evidence type="ECO:0000313" key="3">
    <source>
        <dbReference type="EMBL" id="QSG14361.1"/>
    </source>
</evidence>
<sequence>MTQDTPQLLSDSALDDPEEDQLGYADFAEKISNAIYSDIPSDEFVVGIYGQWGSGKSTIINFIEHELRQKDEPPIIVRFNPWWFSGQSDLIQKFFSQLSAGLEMDDNFEEIRNKLSDYARGFSKIPLSTVGIPTEKPAEGLANLLETDPPDLDELKADISDALEEENQQIVVFIDDIDRLTQEEIRQMFRLVKSVADFPNIIYVLAFDQDVVTKALESNQGVNDGKEYLDKIIQLPQQVPLPEENALHFFLTERLDEILHSSDLYFDQSHWQEVYRKGIQPLIDTPRDAVRLSNAVYTTHLGLEDEVNFVDLVALETVRLYFSPVYEEIRSNPDRFVRKRTLSHTADENHADLWEETEVNEEPLKSILEYLFPRIDTDVRVRYTEHSDTYRKRRRICHPEIFPYYFRQTLPKGELSSEEIVAILAITDDAETLTERLEELAEENGERSKANNFLKRISKRTEDINDEAAMVKSLYRVGDYLTTVDPSKNALDDGSRGFIIRIIWEILGQIEDKDDRLELLKSSFAESDSPYLLYYTVNKLLREHGEVDGDEIEDSEKMLDRDQVEELKTAAVRRFEELAEERELLTEPQFGLGTPRIGTVVENWSEWSPSDKPEEWANNVTDDEEGLIRFVGNFVLTGRSGSTEIEYLDPRWLDSFADLDEIKGRLSEIEESSLDSKEKHVVETFQQGMELLENGKDPSSFEVWTLGTRS</sequence>
<evidence type="ECO:0000259" key="2">
    <source>
        <dbReference type="Pfam" id="PF07693"/>
    </source>
</evidence>
<feature type="domain" description="KAP NTPase" evidence="2">
    <location>
        <begin position="24"/>
        <end position="300"/>
    </location>
</feature>
<dbReference type="SUPFAM" id="SSF52540">
    <property type="entry name" value="P-loop containing nucleoside triphosphate hydrolases"/>
    <property type="match status" value="1"/>
</dbReference>
<dbReference type="AlphaFoldDB" id="A0A897NQ55"/>
<evidence type="ECO:0000313" key="4">
    <source>
        <dbReference type="Proteomes" id="UP000663292"/>
    </source>
</evidence>
<dbReference type="PANTHER" id="PTHR22674:SF6">
    <property type="entry name" value="NTPASE KAP FAMILY P-LOOP DOMAIN-CONTAINING PROTEIN 1"/>
    <property type="match status" value="1"/>
</dbReference>
<dbReference type="InterPro" id="IPR011646">
    <property type="entry name" value="KAP_P-loop"/>
</dbReference>
<dbReference type="RefSeq" id="WP_229122297.1">
    <property type="nucleotide sequence ID" value="NZ_CP064791.1"/>
</dbReference>
<feature type="coiled-coil region" evidence="1">
    <location>
        <begin position="423"/>
        <end position="450"/>
    </location>
</feature>
<dbReference type="GeneID" id="68857455"/>
<dbReference type="Pfam" id="PF07693">
    <property type="entry name" value="KAP_NTPase"/>
    <property type="match status" value="1"/>
</dbReference>
<proteinExistence type="predicted"/>
<dbReference type="InterPro" id="IPR052754">
    <property type="entry name" value="NTPase_KAP_P-loop"/>
</dbReference>
<name>A0A897NQ55_9EURY</name>
<dbReference type="Proteomes" id="UP000663292">
    <property type="component" value="Chromosome"/>
</dbReference>
<protein>
    <submittedName>
        <fullName evidence="3">KAP-like P-loop ATPase</fullName>
    </submittedName>
</protein>
<dbReference type="EMBL" id="CP064791">
    <property type="protein sequence ID" value="QSG14361.1"/>
    <property type="molecule type" value="Genomic_DNA"/>
</dbReference>
<evidence type="ECO:0000256" key="1">
    <source>
        <dbReference type="SAM" id="Coils"/>
    </source>
</evidence>
<dbReference type="PANTHER" id="PTHR22674">
    <property type="entry name" value="NTPASE, KAP FAMILY P-LOOP DOMAIN-CONTAINING 1"/>
    <property type="match status" value="1"/>
</dbReference>
<organism evidence="3 4">
    <name type="scientific">Halapricum desulfuricans</name>
    <dbReference type="NCBI Taxonomy" id="2841257"/>
    <lineage>
        <taxon>Archaea</taxon>
        <taxon>Methanobacteriati</taxon>
        <taxon>Methanobacteriota</taxon>
        <taxon>Stenosarchaea group</taxon>
        <taxon>Halobacteria</taxon>
        <taxon>Halobacteriales</taxon>
        <taxon>Haloarculaceae</taxon>
        <taxon>Halapricum</taxon>
    </lineage>
</organism>
<gene>
    <name evidence="3" type="ORF">HSEST_0817</name>
</gene>
<accession>A0A897NQ55</accession>
<keyword evidence="1" id="KW-0175">Coiled coil</keyword>